<protein>
    <recommendedName>
        <fullName evidence="2">Saposin B-type domain-containing protein</fullName>
    </recommendedName>
</protein>
<dbReference type="PROSITE" id="PS50015">
    <property type="entry name" value="SAP_B"/>
    <property type="match status" value="1"/>
</dbReference>
<evidence type="ECO:0000259" key="2">
    <source>
        <dbReference type="PROSITE" id="PS50015"/>
    </source>
</evidence>
<dbReference type="STRING" id="1611254.A0A2G5UA20"/>
<organism evidence="3 4">
    <name type="scientific">Caenorhabditis nigoni</name>
    <dbReference type="NCBI Taxonomy" id="1611254"/>
    <lineage>
        <taxon>Eukaryota</taxon>
        <taxon>Metazoa</taxon>
        <taxon>Ecdysozoa</taxon>
        <taxon>Nematoda</taxon>
        <taxon>Chromadorea</taxon>
        <taxon>Rhabditida</taxon>
        <taxon>Rhabditina</taxon>
        <taxon>Rhabditomorpha</taxon>
        <taxon>Rhabditoidea</taxon>
        <taxon>Rhabditidae</taxon>
        <taxon>Peloderinae</taxon>
        <taxon>Caenorhabditis</taxon>
    </lineage>
</organism>
<keyword evidence="1" id="KW-1015">Disulfide bond</keyword>
<sequence length="76" mass="8643">MLKLAISFGRTFARVSETRFCDLVVDEYLPQFIQELDAILADPHQVCVDIKACNAGQGFKARKYVGVLGWFQRNSF</sequence>
<gene>
    <name evidence="3" type="primary">Cnig_chr_IV.g15348</name>
    <name evidence="3" type="ORF">B9Z55_015348</name>
</gene>
<dbReference type="Gene3D" id="1.10.225.10">
    <property type="entry name" value="Saposin-like"/>
    <property type="match status" value="1"/>
</dbReference>
<evidence type="ECO:0000256" key="1">
    <source>
        <dbReference type="ARBA" id="ARBA00023157"/>
    </source>
</evidence>
<dbReference type="InterPro" id="IPR008139">
    <property type="entry name" value="SaposinB_dom"/>
</dbReference>
<reference evidence="4" key="1">
    <citation type="submission" date="2017-10" db="EMBL/GenBank/DDBJ databases">
        <title>Rapid genome shrinkage in a self-fertile nematode reveals novel sperm competition proteins.</title>
        <authorList>
            <person name="Yin D."/>
            <person name="Schwarz E.M."/>
            <person name="Thomas C.G."/>
            <person name="Felde R.L."/>
            <person name="Korf I.F."/>
            <person name="Cutter A.D."/>
            <person name="Schartner C.M."/>
            <person name="Ralston E.J."/>
            <person name="Meyer B.J."/>
            <person name="Haag E.S."/>
        </authorList>
    </citation>
    <scope>NUCLEOTIDE SEQUENCE [LARGE SCALE GENOMIC DNA]</scope>
    <source>
        <strain evidence="4">JU1422</strain>
    </source>
</reference>
<dbReference type="Proteomes" id="UP000230233">
    <property type="component" value="Chromosome IV"/>
</dbReference>
<evidence type="ECO:0000313" key="3">
    <source>
        <dbReference type="EMBL" id="PIC36293.1"/>
    </source>
</evidence>
<proteinExistence type="predicted"/>
<keyword evidence="4" id="KW-1185">Reference proteome</keyword>
<dbReference type="AlphaFoldDB" id="A0A2G5UA20"/>
<dbReference type="SUPFAM" id="SSF47862">
    <property type="entry name" value="Saposin"/>
    <property type="match status" value="1"/>
</dbReference>
<accession>A0A2G5UA20</accession>
<evidence type="ECO:0000313" key="4">
    <source>
        <dbReference type="Proteomes" id="UP000230233"/>
    </source>
</evidence>
<dbReference type="InterPro" id="IPR008138">
    <property type="entry name" value="SapB_2"/>
</dbReference>
<feature type="domain" description="Saposin B-type" evidence="2">
    <location>
        <begin position="16"/>
        <end position="57"/>
    </location>
</feature>
<dbReference type="Pfam" id="PF03489">
    <property type="entry name" value="SapB_2"/>
    <property type="match status" value="1"/>
</dbReference>
<dbReference type="OrthoDB" id="69496at2759"/>
<dbReference type="InterPro" id="IPR011001">
    <property type="entry name" value="Saposin-like"/>
</dbReference>
<dbReference type="EMBL" id="PDUG01000004">
    <property type="protein sequence ID" value="PIC36293.1"/>
    <property type="molecule type" value="Genomic_DNA"/>
</dbReference>
<name>A0A2G5UA20_9PELO</name>
<comment type="caution">
    <text evidence="3">The sequence shown here is derived from an EMBL/GenBank/DDBJ whole genome shotgun (WGS) entry which is preliminary data.</text>
</comment>